<dbReference type="InterPro" id="IPR016163">
    <property type="entry name" value="Ald_DH_C"/>
</dbReference>
<evidence type="ECO:0000256" key="2">
    <source>
        <dbReference type="ARBA" id="ARBA00023002"/>
    </source>
</evidence>
<evidence type="ECO:0000259" key="3">
    <source>
        <dbReference type="Pfam" id="PF00171"/>
    </source>
</evidence>
<dbReference type="Gene3D" id="3.40.605.10">
    <property type="entry name" value="Aldehyde Dehydrogenase, Chain A, domain 1"/>
    <property type="match status" value="1"/>
</dbReference>
<dbReference type="InterPro" id="IPR016161">
    <property type="entry name" value="Ald_DH/histidinol_DH"/>
</dbReference>
<evidence type="ECO:0000256" key="1">
    <source>
        <dbReference type="ARBA" id="ARBA00009986"/>
    </source>
</evidence>
<dbReference type="EMBL" id="JAATEN010000013">
    <property type="protein sequence ID" value="NJQ02259.1"/>
    <property type="molecule type" value="Genomic_DNA"/>
</dbReference>
<organism evidence="4 5">
    <name type="scientific">Streptomyces zingiberis</name>
    <dbReference type="NCBI Taxonomy" id="2053010"/>
    <lineage>
        <taxon>Bacteria</taxon>
        <taxon>Bacillati</taxon>
        <taxon>Actinomycetota</taxon>
        <taxon>Actinomycetes</taxon>
        <taxon>Kitasatosporales</taxon>
        <taxon>Streptomycetaceae</taxon>
        <taxon>Streptomyces</taxon>
    </lineage>
</organism>
<feature type="domain" description="Aldehyde dehydrogenase" evidence="3">
    <location>
        <begin position="17"/>
        <end position="471"/>
    </location>
</feature>
<comment type="similarity">
    <text evidence="1">Belongs to the aldehyde dehydrogenase family.</text>
</comment>
<protein>
    <submittedName>
        <fullName evidence="4">Aldehyde dehydrogenase family protein</fullName>
    </submittedName>
</protein>
<evidence type="ECO:0000313" key="5">
    <source>
        <dbReference type="Proteomes" id="UP000695264"/>
    </source>
</evidence>
<dbReference type="PANTHER" id="PTHR42991">
    <property type="entry name" value="ALDEHYDE DEHYDROGENASE"/>
    <property type="match status" value="1"/>
</dbReference>
<comment type="caution">
    <text evidence="4">The sequence shown here is derived from an EMBL/GenBank/DDBJ whole genome shotgun (WGS) entry which is preliminary data.</text>
</comment>
<keyword evidence="5" id="KW-1185">Reference proteome</keyword>
<dbReference type="InterPro" id="IPR016162">
    <property type="entry name" value="Ald_DH_N"/>
</dbReference>
<evidence type="ECO:0000313" key="4">
    <source>
        <dbReference type="EMBL" id="NJQ02259.1"/>
    </source>
</evidence>
<sequence length="481" mass="50835">MTHTHAFWLAGRQAAGDDTFDVTSPWDGRLVGTVSVPTDGQVEEAVAAAHAVRAEFAATPAHVRAAALDHVARRLAERSEEIAELISAENGKPLKWARGEVGRAVSVFRFATEEARRFNGGDAQRLDTDPGGAGRLALTRRFPRGPVLGIAPFNFPLNLCAHKVAPAIAVGTPVVLKPAPATPLSALILGELLAETELPAGSWSVLPVPNDRMPELVRDERLPVISFTGSGPVGWSILESVPRKHTTLELGGNGAAIVLADWSSDADLDHAASRIATFSNYQGGQSCISVQRVIADASVYERLVPRVVAAVKELVTGDPSDPATDVGPLVSEDAARRVESWVREAVDAGATLLAGGERDGATYAPTVLADVPSGVQLACEEVFGPVLTLSRAEGEEAAFAAANDSRYGLQAGVFTHDVRAAFRAHRALEVGGVIIGDVPSYRADQMPYGGTKESGTGREGVRFAMDDYTYERVMVLTGLDL</sequence>
<dbReference type="PANTHER" id="PTHR42991:SF1">
    <property type="entry name" value="ALDEHYDE DEHYDROGENASE"/>
    <property type="match status" value="1"/>
</dbReference>
<accession>A0ABX1C3Q9</accession>
<dbReference type="Pfam" id="PF00171">
    <property type="entry name" value="Aldedh"/>
    <property type="match status" value="1"/>
</dbReference>
<reference evidence="4 5" key="1">
    <citation type="submission" date="2020-03" db="EMBL/GenBank/DDBJ databases">
        <title>WGS of actinomycetes isolated from Thailand.</title>
        <authorList>
            <person name="Thawai C."/>
        </authorList>
    </citation>
    <scope>NUCLEOTIDE SEQUENCE [LARGE SCALE GENOMIC DNA]</scope>
    <source>
        <strain evidence="4 5">PLAI 1-29</strain>
    </source>
</reference>
<dbReference type="SUPFAM" id="SSF53720">
    <property type="entry name" value="ALDH-like"/>
    <property type="match status" value="1"/>
</dbReference>
<dbReference type="Gene3D" id="3.40.309.10">
    <property type="entry name" value="Aldehyde Dehydrogenase, Chain A, domain 2"/>
    <property type="match status" value="1"/>
</dbReference>
<keyword evidence="2" id="KW-0560">Oxidoreductase</keyword>
<proteinExistence type="inferred from homology"/>
<name>A0ABX1C3Q9_9ACTN</name>
<dbReference type="InterPro" id="IPR051020">
    <property type="entry name" value="ALDH-related_metabolic_enz"/>
</dbReference>
<gene>
    <name evidence="4" type="ORF">HCK00_17345</name>
</gene>
<dbReference type="Proteomes" id="UP000695264">
    <property type="component" value="Unassembled WGS sequence"/>
</dbReference>
<dbReference type="InterPro" id="IPR015590">
    <property type="entry name" value="Aldehyde_DH_dom"/>
</dbReference>
<dbReference type="RefSeq" id="WP_168102892.1">
    <property type="nucleotide sequence ID" value="NZ_JAATEN010000013.1"/>
</dbReference>